<comment type="similarity">
    <text evidence="1">Belongs to the type-I restriction system S methylase family.</text>
</comment>
<keyword evidence="5" id="KW-0540">Nuclease</keyword>
<dbReference type="Proteomes" id="UP000807309">
    <property type="component" value="Unassembled WGS sequence"/>
</dbReference>
<comment type="caution">
    <text evidence="5">The sequence shown here is derived from an EMBL/GenBank/DDBJ whole genome shotgun (WGS) entry which is preliminary data.</text>
</comment>
<dbReference type="SUPFAM" id="SSF116734">
    <property type="entry name" value="DNA methylase specificity domain"/>
    <property type="match status" value="2"/>
</dbReference>
<evidence type="ECO:0000256" key="3">
    <source>
        <dbReference type="ARBA" id="ARBA00023125"/>
    </source>
</evidence>
<gene>
    <name evidence="5" type="ORF">IU470_18435</name>
</gene>
<dbReference type="Pfam" id="PF01420">
    <property type="entry name" value="Methylase_S"/>
    <property type="match status" value="1"/>
</dbReference>
<feature type="domain" description="Type I restriction modification DNA specificity" evidence="4">
    <location>
        <begin position="5"/>
        <end position="180"/>
    </location>
</feature>
<evidence type="ECO:0000313" key="6">
    <source>
        <dbReference type="Proteomes" id="UP000807309"/>
    </source>
</evidence>
<dbReference type="GO" id="GO:0004519">
    <property type="term" value="F:endonuclease activity"/>
    <property type="evidence" value="ECO:0007669"/>
    <property type="project" value="UniProtKB-KW"/>
</dbReference>
<dbReference type="RefSeq" id="WP_195034112.1">
    <property type="nucleotide sequence ID" value="NZ_JADLRE010000013.1"/>
</dbReference>
<dbReference type="InterPro" id="IPR052021">
    <property type="entry name" value="Type-I_RS_S_subunit"/>
</dbReference>
<dbReference type="CDD" id="cd17261">
    <property type="entry name" value="RMtype1_S_EcoKI-TRD2-CR2_like"/>
    <property type="match status" value="1"/>
</dbReference>
<keyword evidence="2" id="KW-0680">Restriction system</keyword>
<dbReference type="CDD" id="cd17252">
    <property type="entry name" value="RMtype1_S_EcoKI-TRD1-CR1_like"/>
    <property type="match status" value="1"/>
</dbReference>
<dbReference type="PANTHER" id="PTHR30408">
    <property type="entry name" value="TYPE-1 RESTRICTION ENZYME ECOKI SPECIFICITY PROTEIN"/>
    <property type="match status" value="1"/>
</dbReference>
<accession>A0ABS0CB64</accession>
<sequence>MTTLQFARVGDLSDQIRGVTYSKEEASKVPLSGTKAILRAGNITETGISLTDLVYVPEDKVSARQLLQQGDVVVATSSGSLEVVGKAAQTVSDLDVGFGAFCKVLRPSKYIDARYFGHFFRTSSYRRTISSLAAGANINNLKNAHLDNLVIPLPPIHEQRRIAEVLDRVDALREKRRKSITLLNDLAQSIFLDMFGDPVNNERGWPRVTVSEFVREFQSGKSLAQAPDDSESDIRILKISAVTSGTFSEAESKPAPNGYNPPASHFVKNGDLLFSRANTSELIGATAIVDTDPKNLLLPDKLWRFRWKDETSIDPQFVHFLFRHPSFREQIARASTGSSGSMKNISQAKVMGLHTALPPAELQFLFGSRVSACRQQRSDAVRHLRDLDTLFASIQSRAFRGELWQDDVKDS</sequence>
<keyword evidence="5" id="KW-0255">Endonuclease</keyword>
<evidence type="ECO:0000256" key="1">
    <source>
        <dbReference type="ARBA" id="ARBA00010923"/>
    </source>
</evidence>
<keyword evidence="6" id="KW-1185">Reference proteome</keyword>
<evidence type="ECO:0000256" key="2">
    <source>
        <dbReference type="ARBA" id="ARBA00022747"/>
    </source>
</evidence>
<dbReference type="PANTHER" id="PTHR30408:SF12">
    <property type="entry name" value="TYPE I RESTRICTION ENZYME MJAVIII SPECIFICITY SUBUNIT"/>
    <property type="match status" value="1"/>
</dbReference>
<keyword evidence="5" id="KW-0378">Hydrolase</keyword>
<protein>
    <submittedName>
        <fullName evidence="5">Restriction endonuclease subunit S</fullName>
    </submittedName>
</protein>
<dbReference type="EMBL" id="JADLRE010000013">
    <property type="protein sequence ID" value="MBF6227075.1"/>
    <property type="molecule type" value="Genomic_DNA"/>
</dbReference>
<organism evidence="5 6">
    <name type="scientific">Nocardia abscessus</name>
    <dbReference type="NCBI Taxonomy" id="120957"/>
    <lineage>
        <taxon>Bacteria</taxon>
        <taxon>Bacillati</taxon>
        <taxon>Actinomycetota</taxon>
        <taxon>Actinomycetes</taxon>
        <taxon>Mycobacteriales</taxon>
        <taxon>Nocardiaceae</taxon>
        <taxon>Nocardia</taxon>
    </lineage>
</organism>
<evidence type="ECO:0000259" key="4">
    <source>
        <dbReference type="Pfam" id="PF01420"/>
    </source>
</evidence>
<dbReference type="Gene3D" id="3.90.220.20">
    <property type="entry name" value="DNA methylase specificity domains"/>
    <property type="match status" value="2"/>
</dbReference>
<name>A0ABS0CB64_9NOCA</name>
<dbReference type="InterPro" id="IPR000055">
    <property type="entry name" value="Restrct_endonuc_typeI_TRD"/>
</dbReference>
<evidence type="ECO:0000313" key="5">
    <source>
        <dbReference type="EMBL" id="MBF6227075.1"/>
    </source>
</evidence>
<dbReference type="InterPro" id="IPR044946">
    <property type="entry name" value="Restrct_endonuc_typeI_TRD_sf"/>
</dbReference>
<reference evidence="5 6" key="1">
    <citation type="submission" date="2020-10" db="EMBL/GenBank/DDBJ databases">
        <title>Identification of Nocardia species via Next-generation sequencing and recognition of intraspecies genetic diversity.</title>
        <authorList>
            <person name="Li P."/>
            <person name="Li P."/>
            <person name="Lu B."/>
        </authorList>
    </citation>
    <scope>NUCLEOTIDE SEQUENCE [LARGE SCALE GENOMIC DNA]</scope>
    <source>
        <strain evidence="5 6">N-11</strain>
    </source>
</reference>
<keyword evidence="3" id="KW-0238">DNA-binding</keyword>
<proteinExistence type="inferred from homology"/>